<dbReference type="EMBL" id="NBNE01003566">
    <property type="protein sequence ID" value="OWZ07372.1"/>
    <property type="molecule type" value="Genomic_DNA"/>
</dbReference>
<gene>
    <name evidence="2" type="ORF">PHMEG_00020245</name>
</gene>
<protein>
    <submittedName>
        <fullName evidence="2">Uncharacterized protein</fullName>
    </submittedName>
</protein>
<evidence type="ECO:0000313" key="3">
    <source>
        <dbReference type="Proteomes" id="UP000198211"/>
    </source>
</evidence>
<evidence type="ECO:0000256" key="1">
    <source>
        <dbReference type="SAM" id="Phobius"/>
    </source>
</evidence>
<keyword evidence="3" id="KW-1185">Reference proteome</keyword>
<keyword evidence="1" id="KW-0812">Transmembrane</keyword>
<evidence type="ECO:0000313" key="2">
    <source>
        <dbReference type="EMBL" id="OWZ07372.1"/>
    </source>
</evidence>
<accession>A0A225VPU7</accession>
<keyword evidence="1" id="KW-1133">Transmembrane helix</keyword>
<organism evidence="2 3">
    <name type="scientific">Phytophthora megakarya</name>
    <dbReference type="NCBI Taxonomy" id="4795"/>
    <lineage>
        <taxon>Eukaryota</taxon>
        <taxon>Sar</taxon>
        <taxon>Stramenopiles</taxon>
        <taxon>Oomycota</taxon>
        <taxon>Peronosporomycetes</taxon>
        <taxon>Peronosporales</taxon>
        <taxon>Peronosporaceae</taxon>
        <taxon>Phytophthora</taxon>
    </lineage>
</organism>
<reference evidence="3" key="1">
    <citation type="submission" date="2017-03" db="EMBL/GenBank/DDBJ databases">
        <title>Phytopthora megakarya and P. palmivora, two closely related causual agents of cacao black pod achieved similar genome size and gene model numbers by different mechanisms.</title>
        <authorList>
            <person name="Ali S."/>
            <person name="Shao J."/>
            <person name="Larry D.J."/>
            <person name="Kronmiller B."/>
            <person name="Shen D."/>
            <person name="Strem M.D."/>
            <person name="Melnick R.L."/>
            <person name="Guiltinan M.J."/>
            <person name="Tyler B.M."/>
            <person name="Meinhardt L.W."/>
            <person name="Bailey B.A."/>
        </authorList>
    </citation>
    <scope>NUCLEOTIDE SEQUENCE [LARGE SCALE GENOMIC DNA]</scope>
    <source>
        <strain evidence="3">zdho120</strain>
    </source>
</reference>
<comment type="caution">
    <text evidence="2">The sequence shown here is derived from an EMBL/GenBank/DDBJ whole genome shotgun (WGS) entry which is preliminary data.</text>
</comment>
<dbReference type="AlphaFoldDB" id="A0A225VPU7"/>
<dbReference type="Proteomes" id="UP000198211">
    <property type="component" value="Unassembled WGS sequence"/>
</dbReference>
<feature type="transmembrane region" description="Helical" evidence="1">
    <location>
        <begin position="97"/>
        <end position="114"/>
    </location>
</feature>
<name>A0A225VPU7_9STRA</name>
<keyword evidence="1" id="KW-0472">Membrane</keyword>
<dbReference type="OrthoDB" id="125419at2759"/>
<proteinExistence type="predicted"/>
<feature type="transmembrane region" description="Helical" evidence="1">
    <location>
        <begin position="72"/>
        <end position="91"/>
    </location>
</feature>
<sequence>MPSLSSDQYEVMNTLRSEMFKNDDFPKFGRFNTPGGFDRSDFTRTDRATSRMDLTPAERDVFMKYRQKGKQTAAVGGLVGASAMAGVWKVAALRRGVGIAGMLVGGMVGAGVAMRSSGIRREMVTDMLKLPSEESSRASKAREMYVVHWVDSLGLFCFG</sequence>